<protein>
    <submittedName>
        <fullName evidence="2">Uncharacterized protein</fullName>
    </submittedName>
</protein>
<accession>A0A1F8E1G2</accession>
<keyword evidence="1" id="KW-0472">Membrane</keyword>
<dbReference type="AlphaFoldDB" id="A0A1F8E1G2"/>
<keyword evidence="1" id="KW-1133">Transmembrane helix</keyword>
<organism evidence="2 3">
    <name type="scientific">Candidatus Wolfebacteria bacterium RIFOXYD1_FULL_48_65</name>
    <dbReference type="NCBI Taxonomy" id="1802561"/>
    <lineage>
        <taxon>Bacteria</taxon>
        <taxon>Candidatus Wolfeibacteriota</taxon>
    </lineage>
</organism>
<comment type="caution">
    <text evidence="2">The sequence shown here is derived from an EMBL/GenBank/DDBJ whole genome shotgun (WGS) entry which is preliminary data.</text>
</comment>
<name>A0A1F8E1G2_9BACT</name>
<dbReference type="EMBL" id="MGIV01000020">
    <property type="protein sequence ID" value="OGM93825.1"/>
    <property type="molecule type" value="Genomic_DNA"/>
</dbReference>
<evidence type="ECO:0000256" key="1">
    <source>
        <dbReference type="SAM" id="Phobius"/>
    </source>
</evidence>
<sequence>MDIFLIYLFDRFVYRMANFLRHWYVDSFTSYSRFIIARLEHMDRTIALKVTWRNLFQPLYQERNIFGYVLGFLFRSIRLIGGGITYVIVIVLASAIYLAWAGVLPYILLRIAGQTPAALLYMKNL</sequence>
<dbReference type="Proteomes" id="UP000179057">
    <property type="component" value="Unassembled WGS sequence"/>
</dbReference>
<evidence type="ECO:0000313" key="2">
    <source>
        <dbReference type="EMBL" id="OGM93825.1"/>
    </source>
</evidence>
<gene>
    <name evidence="2" type="ORF">A2610_01685</name>
</gene>
<keyword evidence="1" id="KW-0812">Transmembrane</keyword>
<reference evidence="2 3" key="1">
    <citation type="journal article" date="2016" name="Nat. Commun.">
        <title>Thousands of microbial genomes shed light on interconnected biogeochemical processes in an aquifer system.</title>
        <authorList>
            <person name="Anantharaman K."/>
            <person name="Brown C.T."/>
            <person name="Hug L.A."/>
            <person name="Sharon I."/>
            <person name="Castelle C.J."/>
            <person name="Probst A.J."/>
            <person name="Thomas B.C."/>
            <person name="Singh A."/>
            <person name="Wilkins M.J."/>
            <person name="Karaoz U."/>
            <person name="Brodie E.L."/>
            <person name="Williams K.H."/>
            <person name="Hubbard S.S."/>
            <person name="Banfield J.F."/>
        </authorList>
    </citation>
    <scope>NUCLEOTIDE SEQUENCE [LARGE SCALE GENOMIC DNA]</scope>
</reference>
<proteinExistence type="predicted"/>
<evidence type="ECO:0000313" key="3">
    <source>
        <dbReference type="Proteomes" id="UP000179057"/>
    </source>
</evidence>
<feature type="transmembrane region" description="Helical" evidence="1">
    <location>
        <begin position="79"/>
        <end position="100"/>
    </location>
</feature>